<reference evidence="2 3" key="1">
    <citation type="submission" date="2020-08" db="EMBL/GenBank/DDBJ databases">
        <title>Genomic Encyclopedia of Type Strains, Phase IV (KMG-IV): sequencing the most valuable type-strain genomes for metagenomic binning, comparative biology and taxonomic classification.</title>
        <authorList>
            <person name="Goeker M."/>
        </authorList>
    </citation>
    <scope>NUCLEOTIDE SEQUENCE [LARGE SCALE GENOMIC DNA]</scope>
    <source>
        <strain evidence="2 3">DSM 25024</strain>
    </source>
</reference>
<comment type="caution">
    <text evidence="2">The sequence shown here is derived from an EMBL/GenBank/DDBJ whole genome shotgun (WGS) entry which is preliminary data.</text>
</comment>
<dbReference type="Proteomes" id="UP000531216">
    <property type="component" value="Unassembled WGS sequence"/>
</dbReference>
<evidence type="ECO:0000313" key="2">
    <source>
        <dbReference type="EMBL" id="MBB3936919.1"/>
    </source>
</evidence>
<accession>A0A7W6BRV8</accession>
<sequence length="52" mass="5181">MLPLMPGPDPTAFGAIAIALTIGAGGAVLAFAGLLGWTAVELVCLIEHYGEA</sequence>
<gene>
    <name evidence="2" type="ORF">GGR05_003084</name>
</gene>
<dbReference type="RefSeq" id="WP_175526818.1">
    <property type="nucleotide sequence ID" value="NZ_FOOA01000006.1"/>
</dbReference>
<keyword evidence="1" id="KW-0472">Membrane</keyword>
<name>A0A7W6BRV8_9HYPH</name>
<proteinExistence type="predicted"/>
<keyword evidence="1" id="KW-1133">Transmembrane helix</keyword>
<feature type="transmembrane region" description="Helical" evidence="1">
    <location>
        <begin position="12"/>
        <end position="37"/>
    </location>
</feature>
<dbReference type="AlphaFoldDB" id="A0A7W6BRV8"/>
<organism evidence="2 3">
    <name type="scientific">Aureimonas phyllosphaerae</name>
    <dbReference type="NCBI Taxonomy" id="1166078"/>
    <lineage>
        <taxon>Bacteria</taxon>
        <taxon>Pseudomonadati</taxon>
        <taxon>Pseudomonadota</taxon>
        <taxon>Alphaproteobacteria</taxon>
        <taxon>Hyphomicrobiales</taxon>
        <taxon>Aurantimonadaceae</taxon>
        <taxon>Aureimonas</taxon>
    </lineage>
</organism>
<evidence type="ECO:0000256" key="1">
    <source>
        <dbReference type="SAM" id="Phobius"/>
    </source>
</evidence>
<dbReference type="EMBL" id="JACIDO010000006">
    <property type="protein sequence ID" value="MBB3936919.1"/>
    <property type="molecule type" value="Genomic_DNA"/>
</dbReference>
<keyword evidence="1" id="KW-0812">Transmembrane</keyword>
<keyword evidence="3" id="KW-1185">Reference proteome</keyword>
<evidence type="ECO:0000313" key="3">
    <source>
        <dbReference type="Proteomes" id="UP000531216"/>
    </source>
</evidence>
<protein>
    <submittedName>
        <fullName evidence="2">Uncharacterized protein</fullName>
    </submittedName>
</protein>